<gene>
    <name evidence="2" type="ORF">SARC_00549</name>
</gene>
<evidence type="ECO:0000256" key="1">
    <source>
        <dbReference type="SAM" id="MobiDB-lite"/>
    </source>
</evidence>
<dbReference type="EMBL" id="KQ241613">
    <property type="protein sequence ID" value="KNC87359.1"/>
    <property type="molecule type" value="Genomic_DNA"/>
</dbReference>
<evidence type="ECO:0000313" key="3">
    <source>
        <dbReference type="Proteomes" id="UP000054560"/>
    </source>
</evidence>
<dbReference type="Proteomes" id="UP000054560">
    <property type="component" value="Unassembled WGS sequence"/>
</dbReference>
<protein>
    <submittedName>
        <fullName evidence="2">Uncharacterized protein</fullName>
    </submittedName>
</protein>
<dbReference type="AlphaFoldDB" id="A0A0L0GEP4"/>
<feature type="compositionally biased region" description="Polar residues" evidence="1">
    <location>
        <begin position="107"/>
        <end position="119"/>
    </location>
</feature>
<keyword evidence="3" id="KW-1185">Reference proteome</keyword>
<sequence>MSCKRGGSVQVERHFQHDDSSSDEEEVCTAEQIAKRKIAVTARSTKLLDRVQRLRELDIKHRTDPSELDSESDFTTSSILTARLGGTLSLSPEPKSCASDHNPPSRPTASTDTPLSKLTGQGIKIPAHSGVAQLPAHSQPQPRMKSAPFIYNGRCVHGSASATSSPTIGRSAPSSLLSGRSSASSPLIGRCRTSSSLPALKKRSNLSPCITNNAEDLEHRARVDHATEESYTSNLSATSKKQKKCTSEDICNGLSGHKVPDESCAAISTVSLGGLPNIQPLRNIPSYEG</sequence>
<feature type="compositionally biased region" description="Low complexity" evidence="1">
    <location>
        <begin position="169"/>
        <end position="186"/>
    </location>
</feature>
<dbReference type="GeneID" id="25901053"/>
<name>A0A0L0GEP4_9EUKA</name>
<accession>A0A0L0GEP4</accession>
<feature type="region of interest" description="Disordered" evidence="1">
    <location>
        <begin position="90"/>
        <end position="121"/>
    </location>
</feature>
<feature type="compositionally biased region" description="Basic and acidic residues" evidence="1">
    <location>
        <begin position="11"/>
        <end position="20"/>
    </location>
</feature>
<feature type="region of interest" description="Disordered" evidence="1">
    <location>
        <begin position="1"/>
        <end position="27"/>
    </location>
</feature>
<organism evidence="2 3">
    <name type="scientific">Sphaeroforma arctica JP610</name>
    <dbReference type="NCBI Taxonomy" id="667725"/>
    <lineage>
        <taxon>Eukaryota</taxon>
        <taxon>Ichthyosporea</taxon>
        <taxon>Ichthyophonida</taxon>
        <taxon>Sphaeroforma</taxon>
    </lineage>
</organism>
<feature type="region of interest" description="Disordered" evidence="1">
    <location>
        <begin position="160"/>
        <end position="192"/>
    </location>
</feature>
<proteinExistence type="predicted"/>
<dbReference type="RefSeq" id="XP_014161261.1">
    <property type="nucleotide sequence ID" value="XM_014305786.1"/>
</dbReference>
<evidence type="ECO:0000313" key="2">
    <source>
        <dbReference type="EMBL" id="KNC87359.1"/>
    </source>
</evidence>
<reference evidence="2 3" key="1">
    <citation type="submission" date="2011-02" db="EMBL/GenBank/DDBJ databases">
        <title>The Genome Sequence of Sphaeroforma arctica JP610.</title>
        <authorList>
            <consortium name="The Broad Institute Genome Sequencing Platform"/>
            <person name="Russ C."/>
            <person name="Cuomo C."/>
            <person name="Young S.K."/>
            <person name="Zeng Q."/>
            <person name="Gargeya S."/>
            <person name="Alvarado L."/>
            <person name="Berlin A."/>
            <person name="Chapman S.B."/>
            <person name="Chen Z."/>
            <person name="Freedman E."/>
            <person name="Gellesch M."/>
            <person name="Goldberg J."/>
            <person name="Griggs A."/>
            <person name="Gujja S."/>
            <person name="Heilman E."/>
            <person name="Heiman D."/>
            <person name="Howarth C."/>
            <person name="Mehta T."/>
            <person name="Neiman D."/>
            <person name="Pearson M."/>
            <person name="Roberts A."/>
            <person name="Saif S."/>
            <person name="Shea T."/>
            <person name="Shenoy N."/>
            <person name="Sisk P."/>
            <person name="Stolte C."/>
            <person name="Sykes S."/>
            <person name="White J."/>
            <person name="Yandava C."/>
            <person name="Burger G."/>
            <person name="Gray M.W."/>
            <person name="Holland P.W.H."/>
            <person name="King N."/>
            <person name="Lang F.B.F."/>
            <person name="Roger A.J."/>
            <person name="Ruiz-Trillo I."/>
            <person name="Haas B."/>
            <person name="Nusbaum C."/>
            <person name="Birren B."/>
        </authorList>
    </citation>
    <scope>NUCLEOTIDE SEQUENCE [LARGE SCALE GENOMIC DNA]</scope>
    <source>
        <strain evidence="2 3">JP610</strain>
    </source>
</reference>